<name>A0A7S7ADQ6_9GAMM</name>
<gene>
    <name evidence="2" type="ORF">G0027_02865</name>
</gene>
<dbReference type="Proteomes" id="UP000593812">
    <property type="component" value="Chromosome"/>
</dbReference>
<reference evidence="2 3" key="1">
    <citation type="submission" date="2020-02" db="EMBL/GenBank/DDBJ databases">
        <title>Tigecycline-resistant Acinetobacter species from pigs and migratory birds.</title>
        <authorList>
            <person name="Chen C."/>
            <person name="Sun J."/>
            <person name="Liao X.-P."/>
            <person name="Liu Y.-H."/>
        </authorList>
    </citation>
    <scope>NUCLEOTIDE SEQUENCE [LARGE SCALE GENOMIC DNA]</scope>
    <source>
        <strain evidence="2 3">C15_T</strain>
    </source>
</reference>
<organism evidence="2 3">
    <name type="scientific">Acinetobacter indicus</name>
    <dbReference type="NCBI Taxonomy" id="756892"/>
    <lineage>
        <taxon>Bacteria</taxon>
        <taxon>Pseudomonadati</taxon>
        <taxon>Pseudomonadota</taxon>
        <taxon>Gammaproteobacteria</taxon>
        <taxon>Moraxellales</taxon>
        <taxon>Moraxellaceae</taxon>
        <taxon>Acinetobacter</taxon>
    </lineage>
</organism>
<keyword evidence="1" id="KW-1133">Transmembrane helix</keyword>
<accession>A0A7S7ADQ6</accession>
<evidence type="ECO:0000256" key="1">
    <source>
        <dbReference type="SAM" id="Phobius"/>
    </source>
</evidence>
<sequence length="216" mass="25301">MMTEQQLIQHLQRHFDELIEQLQPIRPLPYSKPFQFFSESELNYLNQLLQGDLSHWLSFDFKNERGKIIDADRAGIEQIDLHRHGHWSIDVIHFDQLCAIHWISLYFSEELKPFIETYTQPSTSVKPKQKLALILTLLAVLGGIGSYLLQDAVGIVLSVAAFFLSMIWYGLLQLRQYFANKQPQQFERTFVISSYFALHLRDYAVERLYLDHPDSA</sequence>
<feature type="transmembrane region" description="Helical" evidence="1">
    <location>
        <begin position="155"/>
        <end position="172"/>
    </location>
</feature>
<protein>
    <submittedName>
        <fullName evidence="2">Uncharacterized protein</fullName>
    </submittedName>
</protein>
<evidence type="ECO:0000313" key="2">
    <source>
        <dbReference type="EMBL" id="QOW41886.1"/>
    </source>
</evidence>
<evidence type="ECO:0000313" key="3">
    <source>
        <dbReference type="Proteomes" id="UP000593812"/>
    </source>
</evidence>
<dbReference type="EMBL" id="CP048654">
    <property type="protein sequence ID" value="QOW41886.1"/>
    <property type="molecule type" value="Genomic_DNA"/>
</dbReference>
<proteinExistence type="predicted"/>
<dbReference type="AlphaFoldDB" id="A0A7S7ADQ6"/>
<keyword evidence="1" id="KW-0812">Transmembrane</keyword>
<feature type="transmembrane region" description="Helical" evidence="1">
    <location>
        <begin position="131"/>
        <end position="149"/>
    </location>
</feature>
<keyword evidence="1" id="KW-0472">Membrane</keyword>